<feature type="compositionally biased region" description="Polar residues" evidence="1">
    <location>
        <begin position="628"/>
        <end position="639"/>
    </location>
</feature>
<proteinExistence type="predicted"/>
<organism evidence="3 4">
    <name type="scientific">Geodia barretti</name>
    <name type="common">Barrett's horny sponge</name>
    <dbReference type="NCBI Taxonomy" id="519541"/>
    <lineage>
        <taxon>Eukaryota</taxon>
        <taxon>Metazoa</taxon>
        <taxon>Porifera</taxon>
        <taxon>Demospongiae</taxon>
        <taxon>Heteroscleromorpha</taxon>
        <taxon>Tetractinellida</taxon>
        <taxon>Astrophorina</taxon>
        <taxon>Geodiidae</taxon>
        <taxon>Geodia</taxon>
    </lineage>
</organism>
<feature type="region of interest" description="Disordered" evidence="1">
    <location>
        <begin position="110"/>
        <end position="156"/>
    </location>
</feature>
<evidence type="ECO:0000256" key="1">
    <source>
        <dbReference type="SAM" id="MobiDB-lite"/>
    </source>
</evidence>
<dbReference type="AlphaFoldDB" id="A0AA35R0C1"/>
<feature type="compositionally biased region" description="Low complexity" evidence="1">
    <location>
        <begin position="668"/>
        <end position="678"/>
    </location>
</feature>
<feature type="region of interest" description="Disordered" evidence="1">
    <location>
        <begin position="736"/>
        <end position="772"/>
    </location>
</feature>
<accession>A0AA35R0C1</accession>
<dbReference type="SUPFAM" id="SSF49879">
    <property type="entry name" value="SMAD/FHA domain"/>
    <property type="match status" value="1"/>
</dbReference>
<dbReference type="InterPro" id="IPR050923">
    <property type="entry name" value="Cell_Proc_Reg/RNA_Proc"/>
</dbReference>
<feature type="compositionally biased region" description="Polar residues" evidence="1">
    <location>
        <begin position="511"/>
        <end position="521"/>
    </location>
</feature>
<dbReference type="Proteomes" id="UP001174909">
    <property type="component" value="Unassembled WGS sequence"/>
</dbReference>
<sequence>MDAWQLDESRGFGGSDRVWRLRKEGDGLTVGRAAYCDIHVLSQSVEKKHSVIKWDERKGSYVIHDLGSSNGTFLNDLPLSNGVATLRDGDTLRFGYDKGHLFHVKKVEAPRSTPAGAPPHQFSPPPSSSSSSSTQTSPEKHHTLQPPPPQVTGGVQYVPIASPSASIILSPGQPYLLQQPIYTAHVPHIGHVTGHLTTSSPLVTGYVGPYGSPTPLPSTPLHLLPSYPLTPHPSTHHNWDAPSSSDTSFSANFVKRTESSGRAEGSYGGSKGNSVVGGSGDMTSGGQRKTGGGGGKIGVSSSVTPAPRSDGRRAVSLSSANMPRLSDVSSLYGSPSWWAGDNEGEAPVDTRDSPRKPAKRSEPQILRNISPPPLAPSGSFPTRPLSTRATPTGEDVGDLETNVSSAWTVATGPPRRSRAVPPKWRRHIRSADSSPIRTPPTGESKNRSVSPNVTPLRSSRNASGPAKAKESTPLSQRMTAGKPRSSSTSSGSKQRPRPGTSPVRRMPRSGSLRTPRTQPETGRQEKQRGPKQEDKVKTVVVAPQSTRASRAERNSTTAMALEDKVELSPPPRTDSSIPSELSGAGGEGAVGSQSGGMLVASGDSEKPVDETFVVKSPPDEEEGRTGSARKTWSSQSQQNSLVMASIEARMKRLDSMARKVYLSLSALEEQEQGQGQAGPSRETVVCPSPLAPTMTESETHHMPEWKFFDKEVDSIFKSIRSVEKWLKDIDVTVGRLQSETNRTGGGEGERGGEELDGEGEEEGERRDRGGSHWEQTCRFPSIFCLYIRK</sequence>
<feature type="compositionally biased region" description="Gly residues" evidence="1">
    <location>
        <begin position="288"/>
        <end position="297"/>
    </location>
</feature>
<dbReference type="EMBL" id="CASHTH010000344">
    <property type="protein sequence ID" value="CAI7998294.1"/>
    <property type="molecule type" value="Genomic_DNA"/>
</dbReference>
<feature type="compositionally biased region" description="Basic residues" evidence="1">
    <location>
        <begin position="415"/>
        <end position="428"/>
    </location>
</feature>
<evidence type="ECO:0000259" key="2">
    <source>
        <dbReference type="PROSITE" id="PS50006"/>
    </source>
</evidence>
<dbReference type="SMART" id="SM00240">
    <property type="entry name" value="FHA"/>
    <property type="match status" value="1"/>
</dbReference>
<name>A0AA35R0C1_GEOBA</name>
<dbReference type="Pfam" id="PF00498">
    <property type="entry name" value="FHA"/>
    <property type="match status" value="1"/>
</dbReference>
<dbReference type="Gene3D" id="2.60.200.20">
    <property type="match status" value="1"/>
</dbReference>
<feature type="region of interest" description="Disordered" evidence="1">
    <location>
        <begin position="337"/>
        <end position="639"/>
    </location>
</feature>
<feature type="compositionally biased region" description="Basic and acidic residues" evidence="1">
    <location>
        <begin position="348"/>
        <end position="362"/>
    </location>
</feature>
<feature type="compositionally biased region" description="Basic and acidic residues" evidence="1">
    <location>
        <begin position="522"/>
        <end position="537"/>
    </location>
</feature>
<dbReference type="PANTHER" id="PTHR23308">
    <property type="entry name" value="NUCLEAR INHIBITOR OF PROTEIN PHOSPHATASE-1"/>
    <property type="match status" value="1"/>
</dbReference>
<feature type="region of interest" description="Disordered" evidence="1">
    <location>
        <begin position="668"/>
        <end position="699"/>
    </location>
</feature>
<reference evidence="3" key="1">
    <citation type="submission" date="2023-03" db="EMBL/GenBank/DDBJ databases">
        <authorList>
            <person name="Steffen K."/>
            <person name="Cardenas P."/>
        </authorList>
    </citation>
    <scope>NUCLEOTIDE SEQUENCE</scope>
</reference>
<feature type="compositionally biased region" description="Low complexity" evidence="1">
    <location>
        <begin position="128"/>
        <end position="137"/>
    </location>
</feature>
<comment type="caution">
    <text evidence="3">The sequence shown here is derived from an EMBL/GenBank/DDBJ whole genome shotgun (WGS) entry which is preliminary data.</text>
</comment>
<gene>
    <name evidence="3" type="ORF">GBAR_LOCUS2393</name>
</gene>
<dbReference type="InterPro" id="IPR000253">
    <property type="entry name" value="FHA_dom"/>
</dbReference>
<feature type="domain" description="FHA" evidence="2">
    <location>
        <begin position="28"/>
        <end position="79"/>
    </location>
</feature>
<dbReference type="InterPro" id="IPR008984">
    <property type="entry name" value="SMAD_FHA_dom_sf"/>
</dbReference>
<feature type="compositionally biased region" description="Polar residues" evidence="1">
    <location>
        <begin position="543"/>
        <end position="558"/>
    </location>
</feature>
<dbReference type="PROSITE" id="PS50006">
    <property type="entry name" value="FHA_DOMAIN"/>
    <property type="match status" value="1"/>
</dbReference>
<protein>
    <submittedName>
        <fullName evidence="3">Centrosomal protein of 170 kDa protein B</fullName>
    </submittedName>
</protein>
<evidence type="ECO:0000313" key="4">
    <source>
        <dbReference type="Proteomes" id="UP001174909"/>
    </source>
</evidence>
<feature type="region of interest" description="Disordered" evidence="1">
    <location>
        <begin position="257"/>
        <end position="318"/>
    </location>
</feature>
<feature type="compositionally biased region" description="Gly residues" evidence="1">
    <location>
        <begin position="266"/>
        <end position="280"/>
    </location>
</feature>
<keyword evidence="4" id="KW-1185">Reference proteome</keyword>
<feature type="compositionally biased region" description="Polar residues" evidence="1">
    <location>
        <begin position="431"/>
        <end position="462"/>
    </location>
</feature>
<evidence type="ECO:0000313" key="3">
    <source>
        <dbReference type="EMBL" id="CAI7998294.1"/>
    </source>
</evidence>